<evidence type="ECO:0000313" key="3">
    <source>
        <dbReference type="Proteomes" id="UP000606974"/>
    </source>
</evidence>
<name>A0A8H7E3T8_9EURO</name>
<feature type="compositionally biased region" description="Polar residues" evidence="1">
    <location>
        <begin position="38"/>
        <end position="48"/>
    </location>
</feature>
<evidence type="ECO:0000313" key="2">
    <source>
        <dbReference type="EMBL" id="KAF7507625.1"/>
    </source>
</evidence>
<evidence type="ECO:0000256" key="1">
    <source>
        <dbReference type="SAM" id="MobiDB-lite"/>
    </source>
</evidence>
<dbReference type="Proteomes" id="UP000606974">
    <property type="component" value="Unassembled WGS sequence"/>
</dbReference>
<protein>
    <submittedName>
        <fullName evidence="2">Uncharacterized protein</fullName>
    </submittedName>
</protein>
<sequence length="116" mass="13053">MSMSDYMASIATSPEMDHSTIEKADQNLEKRLGIISSTAPMRQSIGKTSQERRNTARSDVIRLRKPRKSSTQNADSSTISRIRKASRRLGRRTRSHHLADFLELDEKGIAKILPDG</sequence>
<reference evidence="2" key="1">
    <citation type="submission" date="2020-02" db="EMBL/GenBank/DDBJ databases">
        <authorList>
            <person name="Palmer J.M."/>
        </authorList>
    </citation>
    <scope>NUCLEOTIDE SEQUENCE</scope>
    <source>
        <strain evidence="2">EPUS1.4</strain>
        <tissue evidence="2">Thallus</tissue>
    </source>
</reference>
<feature type="compositionally biased region" description="Basic and acidic residues" evidence="1">
    <location>
        <begin position="15"/>
        <end position="25"/>
    </location>
</feature>
<keyword evidence="3" id="KW-1185">Reference proteome</keyword>
<accession>A0A8H7E3T8</accession>
<feature type="compositionally biased region" description="Basic residues" evidence="1">
    <location>
        <begin position="81"/>
        <end position="93"/>
    </location>
</feature>
<gene>
    <name evidence="2" type="ORF">GJ744_010295</name>
</gene>
<comment type="caution">
    <text evidence="2">The sequence shown here is derived from an EMBL/GenBank/DDBJ whole genome shotgun (WGS) entry which is preliminary data.</text>
</comment>
<dbReference type="EMBL" id="JAACFV010000066">
    <property type="protein sequence ID" value="KAF7507625.1"/>
    <property type="molecule type" value="Genomic_DNA"/>
</dbReference>
<dbReference type="AlphaFoldDB" id="A0A8H7E3T8"/>
<organism evidence="2 3">
    <name type="scientific">Endocarpon pusillum</name>
    <dbReference type="NCBI Taxonomy" id="364733"/>
    <lineage>
        <taxon>Eukaryota</taxon>
        <taxon>Fungi</taxon>
        <taxon>Dikarya</taxon>
        <taxon>Ascomycota</taxon>
        <taxon>Pezizomycotina</taxon>
        <taxon>Eurotiomycetes</taxon>
        <taxon>Chaetothyriomycetidae</taxon>
        <taxon>Verrucariales</taxon>
        <taxon>Verrucariaceae</taxon>
        <taxon>Endocarpon</taxon>
    </lineage>
</organism>
<feature type="compositionally biased region" description="Basic and acidic residues" evidence="1">
    <location>
        <begin position="49"/>
        <end position="62"/>
    </location>
</feature>
<feature type="region of interest" description="Disordered" evidence="1">
    <location>
        <begin position="38"/>
        <end position="93"/>
    </location>
</feature>
<proteinExistence type="predicted"/>
<feature type="compositionally biased region" description="Polar residues" evidence="1">
    <location>
        <begin position="69"/>
        <end position="80"/>
    </location>
</feature>
<feature type="region of interest" description="Disordered" evidence="1">
    <location>
        <begin position="1"/>
        <end position="25"/>
    </location>
</feature>